<organism evidence="3 4">
    <name type="scientific">Anopheles minimus</name>
    <dbReference type="NCBI Taxonomy" id="112268"/>
    <lineage>
        <taxon>Eukaryota</taxon>
        <taxon>Metazoa</taxon>
        <taxon>Ecdysozoa</taxon>
        <taxon>Arthropoda</taxon>
        <taxon>Hexapoda</taxon>
        <taxon>Insecta</taxon>
        <taxon>Pterygota</taxon>
        <taxon>Neoptera</taxon>
        <taxon>Endopterygota</taxon>
        <taxon>Diptera</taxon>
        <taxon>Nematocera</taxon>
        <taxon>Culicoidea</taxon>
        <taxon>Culicidae</taxon>
        <taxon>Anophelinae</taxon>
        <taxon>Anopheles</taxon>
    </lineage>
</organism>
<keyword evidence="1" id="KW-1133">Transmembrane helix</keyword>
<proteinExistence type="predicted"/>
<keyword evidence="1" id="KW-0812">Transmembrane</keyword>
<name>A0A182W8Z8_9DIPT</name>
<protein>
    <recommendedName>
        <fullName evidence="2">Tox-SGS domain-containing protein</fullName>
    </recommendedName>
</protein>
<keyword evidence="1" id="KW-0472">Membrane</keyword>
<dbReference type="InterPro" id="IPR006530">
    <property type="entry name" value="YD"/>
</dbReference>
<evidence type="ECO:0000313" key="4">
    <source>
        <dbReference type="Proteomes" id="UP000075920"/>
    </source>
</evidence>
<dbReference type="STRING" id="112268.A0A182W8Z8"/>
<dbReference type="PANTHER" id="PTHR32305">
    <property type="match status" value="1"/>
</dbReference>
<dbReference type="EnsemblMetazoa" id="AMIN006822-RA">
    <property type="protein sequence ID" value="AMIN006822-PA"/>
    <property type="gene ID" value="AMIN006822"/>
</dbReference>
<evidence type="ECO:0000256" key="1">
    <source>
        <dbReference type="SAM" id="Phobius"/>
    </source>
</evidence>
<feature type="transmembrane region" description="Helical" evidence="1">
    <location>
        <begin position="2794"/>
        <end position="2821"/>
    </location>
</feature>
<accession>A0A182W8Z8</accession>
<feature type="domain" description="Tox-SGS" evidence="2">
    <location>
        <begin position="3140"/>
        <end position="3220"/>
    </location>
</feature>
<dbReference type="Pfam" id="PF15651">
    <property type="entry name" value="Tox-SGS"/>
    <property type="match status" value="1"/>
</dbReference>
<feature type="transmembrane region" description="Helical" evidence="1">
    <location>
        <begin position="2770"/>
        <end position="2788"/>
    </location>
</feature>
<keyword evidence="4" id="KW-1185">Reference proteome</keyword>
<sequence length="3369" mass="386051">MAKTNRLLEHYSMQLPAHLVTKARVHDTIEVKKVPNASTLFVRINRDLLIYELSQENYEEVHRRNDFFAIANKNANYPWDVYEPSTLIVRNAKGVEVYQWENRQLALQYRISNYHDQSGYGSSENTFLFGKIFPSEEHIGIVSRLGYNVQFRSIVLNKSKSGIKALKKTPILKEVWKTPTSSISLVKHLDSNPQLTIALRTKEELKLFRFDDQYALKLLMTIQDFPPMDSEYDRIIFAKFNQTQYNDLLHLSTNGLQIYRFNESATAFHKIYYSTAFSKLRGWDSESVEAVTAVKFDADEYDDMVYSGPQGLGILRAHATSAGFEFHNVFHETVANQTLRYSFLKLIQNQAPSNNLELLLHTSNGLVRVKTKHLSTDEVAKPIDESKSGKPMVEKEPVTIPEIVANSYHAGWWHDQLDFSTVLQPINPYNGDVELLLPIVNIPGPFGIPIRKIIQYKNIEYNNELGRGWSFPLDYIALDRQNSAFVQDHVYSLVKENQRIILMHQPNKTQNEPSQSELMSFTIDGYPDIQIVLDVKRNFWKVTIDNRIMTYIALSKFQTSTACPMWPLCGSQSRQTQTYSSQWFLNQEEVASTKHKAYYFYELINNKTDVRLTSIALSDDAQIELSYSEDRITHLSVLALQFAQHFTFHYSDNKQFLQAIKQSNHSLFDFEYDTKMRLSKIVYPNGAKWTPEYTNIPINPTSLMKTIPIDFDASIYYGPDYVVIVDANLTDGRLVLHFRDPLGARGSSKTDSTETIYTLNGIKRYVVHAIENLIAVVVIFDSSKTVAILHFANDSWQHPKYYNQFPLDGFVTAGNTFLLLSDLKSLRLVTTTGDQQYSDVELRQNLPANFAVKAFPHGYATYEQKLEIFLLQENGKWFQIQTNAEKVNFFDEINNFVSSFAIKSDLRQTIRKGLVADMLGSYKQAIILKAPVLRNGVLEIYVRFFMLDLNKKPQIHDYYTTKIPYAEMSKFNYTVSNEEKDRFTVGYQLVNNKYELVVKKSSGPHAAALNKYLAEAKQRMAQHYKGSKEWNNIWNEAKKTTREESQRIYKSVKDAIVFAIDLSQFGLLTNQDGVLTGNHQITYDGLHWNKRHLDEDTIRLRKVNQSLSAEYRLVKADAQDTFKIVSVANGTTVFDTNTTKSEEIQLVVPHYVQTQPKDNPLSVYFFDSKETVTFPAEEMLNRASNQIAIITTSYAKSIAQALLFRCAKYFLNPNITVLGSQTIASMDETAHVTQYIFHAQDLQLSVDGAMFRKMKIAPGADRSRFGWYEQSVDLGTGKTVRKAYTADGQGVLDRKLRDQEAKRRQSEKHTVPKRSDLERMILDMNERVSVVDLGPYRLVDEMVSYYGFELYEKNHFGKDKTWSFNETLLKTEHNNRFLSLKTSKDKLTGEFMPLEPNMMFVVSCWLRTSVPVKLGDAVDVLNVDVMVEQETKRIMSSEKVEIKQRIGTWSYVETIIDTTHFPNQKQLRFVVTLAPTTAHPSIDIDHVRFSPLSMPFEAKIYESGRGEVSALLSTSGLMKQYFYNGKGKKTVVFSEHGMVEQFVTDSKVLYTRQSNRRPCVIEMKPKKSGWFGRNGLFGISHSGGSISKTFTGTWSTLALRFLYNIPSNDGALRFVWQNKEFPLPCAPNSSCPPLPQRGEILIFLTPVRVSAWVDGVLTQETLLEHFAPDVERIFKLHLTARTQIHEFIEMYDPSVKVTYHSLSGQPTQVVVYESHNTTLVREILYDEIERPVLQTKWTKVNNEADARMFYYYDDFIQTFDNSSLELTGLVAKLNPTCQGFPYTHTIYGKDPTENKLMQGLPGKDYTINGKYKRAYTHVPHNFILSSLFPEEEGFHHQAVHLPGGAVRVAIDNEVGEKVAKFSKVGNYEHRLTTWRYGSNNKLQQELPPMYHYLAQTSTTMDRDSFFGANYTTEQRALQQQWEARYDYDDANRLIRKRTPDGGIFQYIYDEQGILRFSLHKDHNETLDRVIHFTYVAHDKITREALVQLNETECRMLANSGNAPNATNFIDTLYGEYDNDPNMRYQSKFSSRRIDDDQMTEFLVFDESKKILKKVFVVNTINTSYSIDYEYQNDKLRSIKYPIGAGDNPYMFIYDRNGHGDITSIRESAMREPMFEFTYNADSLMETMKVRTDGKHMFQRNFTYNEPGFLVQLNDEYLSESVSYLETDSYGQDSYTPIYEGLISKTLFTAHWRNMTSPLRNGIFPEYFITASMKRRRAALCNEVLRGAGYIDEYNLVKKTFYGEQDDDLPFVCGERFAMKHLSRVLSSNSFPYQYGHRYDYDDHDQLIKAKYFHGLDELALSPLTHRSFSKAIKDVDGAKSAKIWDALRTNSFLTMDCTNPNLCHGREGTKSIFSDFIRQHRYSHHLKTMLSKAIAARKGLNMSEFEQKCKRWIVGSNMVMKMCTQLQQSLSSEKIIGDSVENPLAALNSEFKDALKQFENLIPDIVGVLHRHFATVLGSSAADVQSYEIDANGNHRKFYTGFSRYRLEYGPGTNKITKVFRQQFDRVQRNEEKFNMEHDSDGAVIKAEHKGIKHMEYDKLLHRVSKIEMMDERTIVYQYDVRGERTFKQVRDKNRSVISEKYYLRDANGLVLMDMDMTYLAKDQPPDVRVTSYIYKDQQLIGFLRNDKLYGVITDHEGSVRLVVTGGEVVAAYDYLPYGQIFRRFGTDLDGQLSYLYTGQEWEPETGLYNYRARLYDADIGRFYQMDPKEQYPSPYVYAGNSPVSLVDPDGELAFAISCIIMAIIGAYIGASSAAKSWNPLEWNWKSKSLWLGMIGGALTGLSIPYNLTASIAYFVGMGLSLSASIGIMIGAGITFGYFAMAAASGSWDPRNFDMSSPGTWNALLGGIATSAFIVTNPNSLINTFRSISSTFGRALFVVTHVAITVSFTYLLGALKMGGEFDVRKWDFTDPGLYYGMFDAYITASFTTTFARNLPGLVKKYGRKIETGLDRLAETEVYFRAKRLMRGDWSTKLSNARHFMAANAQAIGNLQRGIIPIAFYTFFVTLRMADSYEKSAIPGFSVFLQMLQTAVMTRGFTNRVVKPLMPTKANAPLALRLEAVPLHDNTFARYGSSGADCLGSFFRRYLRIPFEKLFYTHHEQYSSASTIDNYKDHYRQTSKHGTIENCHRMSHGNGNERIYVTCYSHRSVITIYPKDDAMRDTYDRYRHCVPLTFNGMPAISCDGQRSTLLAVQLEPPRMFEYVDGWLLLARVAPAAVREVKRIFRSLFGLGRNANCKTQQPLEKRTGVRKSMKQTIAGLQHLYGKSLTNGWKMDWFGSMLKDVEEDVHEYLQNGYGNVEILLERLAALHSDAKEEIEMHEAKMVLGQWSQFKNINLAGNAGATLSCDQLIPTSDTFSCYARSADFNPLSI</sequence>
<dbReference type="InterPro" id="IPR050708">
    <property type="entry name" value="T6SS_VgrG/RHS"/>
</dbReference>
<evidence type="ECO:0000313" key="3">
    <source>
        <dbReference type="EnsemblMetazoa" id="AMIN006822-PA"/>
    </source>
</evidence>
<dbReference type="NCBIfam" id="TIGR01643">
    <property type="entry name" value="YD_repeat_2x"/>
    <property type="match status" value="1"/>
</dbReference>
<feature type="transmembrane region" description="Helical" evidence="1">
    <location>
        <begin position="2733"/>
        <end position="2750"/>
    </location>
</feature>
<dbReference type="InterPro" id="IPR028901">
    <property type="entry name" value="Tox-SGS_dom"/>
</dbReference>
<dbReference type="NCBIfam" id="TIGR03696">
    <property type="entry name" value="Rhs_assc_core"/>
    <property type="match status" value="1"/>
</dbReference>
<reference evidence="4" key="1">
    <citation type="submission" date="2013-03" db="EMBL/GenBank/DDBJ databases">
        <title>The Genome Sequence of Anopheles minimus MINIMUS1.</title>
        <authorList>
            <consortium name="The Broad Institute Genomics Platform"/>
            <person name="Neafsey D.E."/>
            <person name="Walton C."/>
            <person name="Walker B."/>
            <person name="Young S.K."/>
            <person name="Zeng Q."/>
            <person name="Gargeya S."/>
            <person name="Fitzgerald M."/>
            <person name="Haas B."/>
            <person name="Abouelleil A."/>
            <person name="Allen A.W."/>
            <person name="Alvarado L."/>
            <person name="Arachchi H.M."/>
            <person name="Berlin A.M."/>
            <person name="Chapman S.B."/>
            <person name="Gainer-Dewar J."/>
            <person name="Goldberg J."/>
            <person name="Griggs A."/>
            <person name="Gujja S."/>
            <person name="Hansen M."/>
            <person name="Howarth C."/>
            <person name="Imamovic A."/>
            <person name="Ireland A."/>
            <person name="Larimer J."/>
            <person name="McCowan C."/>
            <person name="Murphy C."/>
            <person name="Pearson M."/>
            <person name="Poon T.W."/>
            <person name="Priest M."/>
            <person name="Roberts A."/>
            <person name="Saif S."/>
            <person name="Shea T."/>
            <person name="Sisk P."/>
            <person name="Sykes S."/>
            <person name="Wortman J."/>
            <person name="Nusbaum C."/>
            <person name="Birren B."/>
        </authorList>
    </citation>
    <scope>NUCLEOTIDE SEQUENCE [LARGE SCALE GENOMIC DNA]</scope>
    <source>
        <strain evidence="4">MINIMUS1</strain>
    </source>
</reference>
<feature type="transmembrane region" description="Helical" evidence="1">
    <location>
        <begin position="2875"/>
        <end position="2893"/>
    </location>
</feature>
<evidence type="ECO:0000259" key="2">
    <source>
        <dbReference type="Pfam" id="PF15651"/>
    </source>
</evidence>
<dbReference type="VEuPathDB" id="VectorBase:AMIN006822"/>
<dbReference type="Gene3D" id="2.180.10.10">
    <property type="entry name" value="RHS repeat-associated core"/>
    <property type="match status" value="2"/>
</dbReference>
<dbReference type="Proteomes" id="UP000075920">
    <property type="component" value="Unassembled WGS sequence"/>
</dbReference>
<reference evidence="3" key="2">
    <citation type="submission" date="2020-05" db="UniProtKB">
        <authorList>
            <consortium name="EnsemblMetazoa"/>
        </authorList>
    </citation>
    <scope>IDENTIFICATION</scope>
    <source>
        <strain evidence="3">MINIMUS1</strain>
    </source>
</reference>
<feature type="transmembrane region" description="Helical" evidence="1">
    <location>
        <begin position="2913"/>
        <end position="2934"/>
    </location>
</feature>
<dbReference type="InterPro" id="IPR022385">
    <property type="entry name" value="Rhs_assc_core"/>
</dbReference>
<dbReference type="PANTHER" id="PTHR32305:SF15">
    <property type="entry name" value="PROTEIN RHSA-RELATED"/>
    <property type="match status" value="1"/>
</dbReference>